<accession>A0A5C1YHT6</accession>
<comment type="similarity">
    <text evidence="2">Belongs to the bacterial solute-binding protein 8 family.</text>
</comment>
<dbReference type="EMBL" id="CP043505">
    <property type="protein sequence ID" value="QEO14659.1"/>
    <property type="molecule type" value="Genomic_DNA"/>
</dbReference>
<keyword evidence="3" id="KW-0813">Transport</keyword>
<dbReference type="RefSeq" id="WP_149160678.1">
    <property type="nucleotide sequence ID" value="NZ_CP043505.1"/>
</dbReference>
<evidence type="ECO:0000259" key="6">
    <source>
        <dbReference type="PROSITE" id="PS50983"/>
    </source>
</evidence>
<protein>
    <submittedName>
        <fullName evidence="7">Fe2+-enterobactin ABC transporter substrate-binding protein</fullName>
    </submittedName>
</protein>
<keyword evidence="4 5" id="KW-0732">Signal</keyword>
<dbReference type="NCBIfam" id="NF008200">
    <property type="entry name" value="PRK10957.1"/>
    <property type="match status" value="1"/>
</dbReference>
<dbReference type="SUPFAM" id="SSF53807">
    <property type="entry name" value="Helical backbone' metal receptor"/>
    <property type="match status" value="1"/>
</dbReference>
<dbReference type="InterPro" id="IPR051313">
    <property type="entry name" value="Bact_iron-sidero_bind"/>
</dbReference>
<dbReference type="Gene3D" id="3.40.50.1980">
    <property type="entry name" value="Nitrogenase molybdenum iron protein domain"/>
    <property type="match status" value="2"/>
</dbReference>
<feature type="signal peptide" evidence="5">
    <location>
        <begin position="1"/>
        <end position="29"/>
    </location>
</feature>
<evidence type="ECO:0000313" key="8">
    <source>
        <dbReference type="Proteomes" id="UP000324678"/>
    </source>
</evidence>
<dbReference type="OrthoDB" id="9793175at2"/>
<reference evidence="7 8" key="1">
    <citation type="submission" date="2019-09" db="EMBL/GenBank/DDBJ databases">
        <title>Genome sequencing of strain KACC 19306.</title>
        <authorList>
            <person name="Heo J."/>
            <person name="Kim S.-J."/>
            <person name="Kim J.-S."/>
            <person name="Hong S.-B."/>
            <person name="Kwon S.-W."/>
        </authorList>
    </citation>
    <scope>NUCLEOTIDE SEQUENCE [LARGE SCALE GENOMIC DNA]</scope>
    <source>
        <strain evidence="7 8">KACC 19306</strain>
    </source>
</reference>
<evidence type="ECO:0000256" key="5">
    <source>
        <dbReference type="SAM" id="SignalP"/>
    </source>
</evidence>
<name>A0A5C1YHT6_9MICO</name>
<feature type="chain" id="PRO_5022912370" evidence="5">
    <location>
        <begin position="30"/>
        <end position="330"/>
    </location>
</feature>
<keyword evidence="8" id="KW-1185">Reference proteome</keyword>
<proteinExistence type="inferred from homology"/>
<evidence type="ECO:0000256" key="3">
    <source>
        <dbReference type="ARBA" id="ARBA00022448"/>
    </source>
</evidence>
<dbReference type="GO" id="GO:1901678">
    <property type="term" value="P:iron coordination entity transport"/>
    <property type="evidence" value="ECO:0007669"/>
    <property type="project" value="UniProtKB-ARBA"/>
</dbReference>
<dbReference type="InterPro" id="IPR002491">
    <property type="entry name" value="ABC_transptr_periplasmic_BD"/>
</dbReference>
<evidence type="ECO:0000313" key="7">
    <source>
        <dbReference type="EMBL" id="QEO14659.1"/>
    </source>
</evidence>
<dbReference type="Pfam" id="PF01497">
    <property type="entry name" value="Peripla_BP_2"/>
    <property type="match status" value="1"/>
</dbReference>
<evidence type="ECO:0000256" key="2">
    <source>
        <dbReference type="ARBA" id="ARBA00008814"/>
    </source>
</evidence>
<gene>
    <name evidence="7" type="primary">fepB</name>
    <name evidence="7" type="ORF">FLP10_09725</name>
</gene>
<feature type="domain" description="Fe/B12 periplasmic-binding" evidence="6">
    <location>
        <begin position="61"/>
        <end position="330"/>
    </location>
</feature>
<evidence type="ECO:0000256" key="1">
    <source>
        <dbReference type="ARBA" id="ARBA00004196"/>
    </source>
</evidence>
<dbReference type="Proteomes" id="UP000324678">
    <property type="component" value="Chromosome"/>
</dbReference>
<organism evidence="7 8">
    <name type="scientific">Agromyces intestinalis</name>
    <dbReference type="NCBI Taxonomy" id="2592652"/>
    <lineage>
        <taxon>Bacteria</taxon>
        <taxon>Bacillati</taxon>
        <taxon>Actinomycetota</taxon>
        <taxon>Actinomycetes</taxon>
        <taxon>Micrococcales</taxon>
        <taxon>Microbacteriaceae</taxon>
        <taxon>Agromyces</taxon>
    </lineage>
</organism>
<evidence type="ECO:0000256" key="4">
    <source>
        <dbReference type="ARBA" id="ARBA00022729"/>
    </source>
</evidence>
<dbReference type="AlphaFoldDB" id="A0A5C1YHT6"/>
<dbReference type="PROSITE" id="PS51257">
    <property type="entry name" value="PROKAR_LIPOPROTEIN"/>
    <property type="match status" value="1"/>
</dbReference>
<dbReference type="PANTHER" id="PTHR30532:SF24">
    <property type="entry name" value="FERRIC ENTEROBACTIN-BINDING PERIPLASMIC PROTEIN FEPB"/>
    <property type="match status" value="1"/>
</dbReference>
<dbReference type="FunFam" id="3.40.50.1980:FF:000009">
    <property type="entry name" value="Iron-enterobactin transporter periplasmic binding protein"/>
    <property type="match status" value="1"/>
</dbReference>
<dbReference type="GO" id="GO:0030288">
    <property type="term" value="C:outer membrane-bounded periplasmic space"/>
    <property type="evidence" value="ECO:0007669"/>
    <property type="project" value="TreeGrafter"/>
</dbReference>
<dbReference type="PANTHER" id="PTHR30532">
    <property type="entry name" value="IRON III DICITRATE-BINDING PERIPLASMIC PROTEIN"/>
    <property type="match status" value="1"/>
</dbReference>
<dbReference type="PROSITE" id="PS50983">
    <property type="entry name" value="FE_B12_PBP"/>
    <property type="match status" value="1"/>
</dbReference>
<dbReference type="KEGG" id="ail:FLP10_09725"/>
<sequence length="330" mass="33747">MPAHWKSVAAAGVAAVALLLTGCSGPSAAEEAPNTAADDGAWPRTIEHVGGVTEIPAAPERIVSTSLTLAGTLLAIDAPIVATATTTPSAITDENGFFSQWADVAVERGVESLYPNLEFDEEAVIAADPDLIVVSSSGADSTADELEALSAIAPTIVLDYGANTWQQLAAVLGEATGHEDEAADVVASFDAHVAEVADAITVPDGTANAIVWNGTENPTAFAKPGSAHTELLESLGFVVEGAPDEFDTSEQPRNDFAFLSIENVTTALTGDTVFLVSGGDETAEDLLATAVLATAPAIASGSVVSLGPTSFRIDYYSASQIVDIVESEFA</sequence>
<comment type="subcellular location">
    <subcellularLocation>
        <location evidence="1">Cell envelope</location>
    </subcellularLocation>
</comment>